<dbReference type="GeneID" id="81404985"/>
<dbReference type="Pfam" id="PF12796">
    <property type="entry name" value="Ank_2"/>
    <property type="match status" value="1"/>
</dbReference>
<evidence type="ECO:0000256" key="2">
    <source>
        <dbReference type="ARBA" id="ARBA00023043"/>
    </source>
</evidence>
<keyword evidence="6" id="KW-1185">Reference proteome</keyword>
<dbReference type="AlphaFoldDB" id="A0A9W9H1P7"/>
<organism evidence="5 6">
    <name type="scientific">Penicillium bovifimosum</name>
    <dbReference type="NCBI Taxonomy" id="126998"/>
    <lineage>
        <taxon>Eukaryota</taxon>
        <taxon>Fungi</taxon>
        <taxon>Dikarya</taxon>
        <taxon>Ascomycota</taxon>
        <taxon>Pezizomycotina</taxon>
        <taxon>Eurotiomycetes</taxon>
        <taxon>Eurotiomycetidae</taxon>
        <taxon>Eurotiales</taxon>
        <taxon>Aspergillaceae</taxon>
        <taxon>Penicillium</taxon>
    </lineage>
</organism>
<evidence type="ECO:0000313" key="5">
    <source>
        <dbReference type="EMBL" id="KAJ5135793.1"/>
    </source>
</evidence>
<keyword evidence="1" id="KW-0677">Repeat</keyword>
<dbReference type="InterPro" id="IPR001810">
    <property type="entry name" value="F-box_dom"/>
</dbReference>
<proteinExistence type="predicted"/>
<comment type="caution">
    <text evidence="5">The sequence shown here is derived from an EMBL/GenBank/DDBJ whole genome shotgun (WGS) entry which is preliminary data.</text>
</comment>
<evidence type="ECO:0000259" key="4">
    <source>
        <dbReference type="PROSITE" id="PS50181"/>
    </source>
</evidence>
<dbReference type="Gene3D" id="1.25.40.20">
    <property type="entry name" value="Ankyrin repeat-containing domain"/>
    <property type="match status" value="3"/>
</dbReference>
<dbReference type="EMBL" id="JAPQKL010000004">
    <property type="protein sequence ID" value="KAJ5135793.1"/>
    <property type="molecule type" value="Genomic_DNA"/>
</dbReference>
<evidence type="ECO:0000256" key="1">
    <source>
        <dbReference type="ARBA" id="ARBA00022737"/>
    </source>
</evidence>
<dbReference type="SMART" id="SM00248">
    <property type="entry name" value="ANK"/>
    <property type="match status" value="6"/>
</dbReference>
<accession>A0A9W9H1P7</accession>
<dbReference type="OrthoDB" id="20872at2759"/>
<dbReference type="PROSITE" id="PS50181">
    <property type="entry name" value="FBOX"/>
    <property type="match status" value="1"/>
</dbReference>
<dbReference type="SUPFAM" id="SSF81383">
    <property type="entry name" value="F-box domain"/>
    <property type="match status" value="1"/>
</dbReference>
<evidence type="ECO:0000313" key="6">
    <source>
        <dbReference type="Proteomes" id="UP001149079"/>
    </source>
</evidence>
<dbReference type="Pfam" id="PF13637">
    <property type="entry name" value="Ank_4"/>
    <property type="match status" value="1"/>
</dbReference>
<name>A0A9W9H1P7_9EURO</name>
<protein>
    <recommendedName>
        <fullName evidence="4">F-box domain-containing protein</fullName>
    </recommendedName>
</protein>
<gene>
    <name evidence="5" type="ORF">N7515_005071</name>
</gene>
<dbReference type="InterPro" id="IPR002110">
    <property type="entry name" value="Ankyrin_rpt"/>
</dbReference>
<dbReference type="InterPro" id="IPR036047">
    <property type="entry name" value="F-box-like_dom_sf"/>
</dbReference>
<reference evidence="5" key="2">
    <citation type="journal article" date="2023" name="IMA Fungus">
        <title>Comparative genomic study of the Penicillium genus elucidates a diverse pangenome and 15 lateral gene transfer events.</title>
        <authorList>
            <person name="Petersen C."/>
            <person name="Sorensen T."/>
            <person name="Nielsen M.R."/>
            <person name="Sondergaard T.E."/>
            <person name="Sorensen J.L."/>
            <person name="Fitzpatrick D.A."/>
            <person name="Frisvad J.C."/>
            <person name="Nielsen K.L."/>
        </authorList>
    </citation>
    <scope>NUCLEOTIDE SEQUENCE</scope>
    <source>
        <strain evidence="5">IBT 22155</strain>
    </source>
</reference>
<evidence type="ECO:0000256" key="3">
    <source>
        <dbReference type="PROSITE-ProRule" id="PRU00023"/>
    </source>
</evidence>
<reference evidence="5" key="1">
    <citation type="submission" date="2022-11" db="EMBL/GenBank/DDBJ databases">
        <authorList>
            <person name="Petersen C."/>
        </authorList>
    </citation>
    <scope>NUCLEOTIDE SEQUENCE</scope>
    <source>
        <strain evidence="5">IBT 22155</strain>
    </source>
</reference>
<dbReference type="Proteomes" id="UP001149079">
    <property type="component" value="Unassembled WGS sequence"/>
</dbReference>
<dbReference type="SUPFAM" id="SSF48403">
    <property type="entry name" value="Ankyrin repeat"/>
    <property type="match status" value="1"/>
</dbReference>
<dbReference type="PROSITE" id="PS50297">
    <property type="entry name" value="ANK_REP_REGION"/>
    <property type="match status" value="1"/>
</dbReference>
<sequence>MAERDPAGMLTTLPPEAIRLAHALAAYFQAHDDTDEPLNPFDVYGRNVIAYIAEKYDPESNATGSSTDFPASWANDSSQVYSAIVTVFNLAFGLSMPSTESRPTRSLLDLPVELLLLIERQLPDKDVHSLCRTNRHLYHALSDSLRQRGLRNLRAFLWALKKNNKQAFAKAVEALTPLPRTMWSTPRLQPHINNRNVHLVKLMAFKGGLLGQQLEHLIDFVLRVSRERTETPSVDKWQSIKNCLEWGLSPNYVFEDGWSLMAQAIVKSIINPYKQFREVKVLLSHGADMGCLITIPDNDSMLHLACLYYQPKIVQILLEKRLFDRHELKSNDRDNLLDILIQDPNVRIDERDSNGRTPLSLAAGHSVNLSMAKKFVNRAVHLPDRIDINIQDNEGKTPLCHAISIKEPYMVRLFVNQHRLDPNLGPADAFPLLLAVVYDKLPILEILLDSKQLDLNKQNSEGETALLKALHIGNTEAVKLLARAGADPDFEPREGVTARQACLDAGLLVRWRVRPI</sequence>
<keyword evidence="2 3" id="KW-0040">ANK repeat</keyword>
<dbReference type="InterPro" id="IPR036770">
    <property type="entry name" value="Ankyrin_rpt-contain_sf"/>
</dbReference>
<feature type="repeat" description="ANK" evidence="3">
    <location>
        <begin position="461"/>
        <end position="493"/>
    </location>
</feature>
<feature type="domain" description="F-box" evidence="4">
    <location>
        <begin position="104"/>
        <end position="153"/>
    </location>
</feature>
<dbReference type="RefSeq" id="XP_056522765.1">
    <property type="nucleotide sequence ID" value="XM_056665815.1"/>
</dbReference>
<dbReference type="PANTHER" id="PTHR24198:SF165">
    <property type="entry name" value="ANKYRIN REPEAT-CONTAINING PROTEIN-RELATED"/>
    <property type="match status" value="1"/>
</dbReference>
<dbReference type="PANTHER" id="PTHR24198">
    <property type="entry name" value="ANKYRIN REPEAT AND PROTEIN KINASE DOMAIN-CONTAINING PROTEIN"/>
    <property type="match status" value="1"/>
</dbReference>
<dbReference type="PROSITE" id="PS50088">
    <property type="entry name" value="ANK_REPEAT"/>
    <property type="match status" value="1"/>
</dbReference>